<dbReference type="InterPro" id="IPR001611">
    <property type="entry name" value="Leu-rich_rpt"/>
</dbReference>
<comment type="caution">
    <text evidence="6">The sequence shown here is derived from an EMBL/GenBank/DDBJ whole genome shotgun (WGS) entry which is preliminary data.</text>
</comment>
<evidence type="ECO:0000256" key="4">
    <source>
        <dbReference type="ARBA" id="ARBA00022737"/>
    </source>
</evidence>
<dbReference type="InterPro" id="IPR003591">
    <property type="entry name" value="Leu-rich_rpt_typical-subtyp"/>
</dbReference>
<dbReference type="SMART" id="SM00369">
    <property type="entry name" value="LRR_TYP"/>
    <property type="match status" value="2"/>
</dbReference>
<dbReference type="OrthoDB" id="676979at2759"/>
<reference evidence="6 7" key="1">
    <citation type="journal article" date="2012" name="Eukaryot. Cell">
        <title>Draft genome sequence of CBS 2479, the standard type strain of Trichosporon asahii.</title>
        <authorList>
            <person name="Yang R.Y."/>
            <person name="Li H.T."/>
            <person name="Zhu H."/>
            <person name="Zhou G.P."/>
            <person name="Wang M."/>
            <person name="Wang L."/>
        </authorList>
    </citation>
    <scope>NUCLEOTIDE SEQUENCE [LARGE SCALE GENOMIC DNA]</scope>
    <source>
        <strain evidence="7">ATCC 90039 / CBS 2479 / JCM 2466 / KCTC 7840 / NCYC 2677 / UAMH 7654</strain>
    </source>
</reference>
<evidence type="ECO:0000256" key="2">
    <source>
        <dbReference type="ARBA" id="ARBA00022490"/>
    </source>
</evidence>
<dbReference type="InterPro" id="IPR032675">
    <property type="entry name" value="LRR_dom_sf"/>
</dbReference>
<keyword evidence="4" id="KW-0677">Repeat</keyword>
<dbReference type="RefSeq" id="XP_014176985.1">
    <property type="nucleotide sequence ID" value="XM_014321510.1"/>
</dbReference>
<organism evidence="6 7">
    <name type="scientific">Trichosporon asahii var. asahii (strain ATCC 90039 / CBS 2479 / JCM 2466 / KCTC 7840 / NBRC 103889/ NCYC 2677 / UAMH 7654)</name>
    <name type="common">Yeast</name>
    <dbReference type="NCBI Taxonomy" id="1186058"/>
    <lineage>
        <taxon>Eukaryota</taxon>
        <taxon>Fungi</taxon>
        <taxon>Dikarya</taxon>
        <taxon>Basidiomycota</taxon>
        <taxon>Agaricomycotina</taxon>
        <taxon>Tremellomycetes</taxon>
        <taxon>Trichosporonales</taxon>
        <taxon>Trichosporonaceae</taxon>
        <taxon>Trichosporon</taxon>
    </lineage>
</organism>
<evidence type="ECO:0000313" key="6">
    <source>
        <dbReference type="EMBL" id="EJT45258.1"/>
    </source>
</evidence>
<dbReference type="PRINTS" id="PR00019">
    <property type="entry name" value="LEURICHRPT"/>
</dbReference>
<evidence type="ECO:0000313" key="7">
    <source>
        <dbReference type="Proteomes" id="UP000002748"/>
    </source>
</evidence>
<dbReference type="EMBL" id="ALBS01000331">
    <property type="protein sequence ID" value="EJT45258.1"/>
    <property type="molecule type" value="Genomic_DNA"/>
</dbReference>
<dbReference type="Gene3D" id="3.80.10.10">
    <property type="entry name" value="Ribonuclease Inhibitor"/>
    <property type="match status" value="1"/>
</dbReference>
<evidence type="ECO:0000256" key="1">
    <source>
        <dbReference type="ARBA" id="ARBA00004496"/>
    </source>
</evidence>
<dbReference type="KEGG" id="tasa:A1Q1_06396"/>
<dbReference type="GeneID" id="25989908"/>
<comment type="subcellular location">
    <subcellularLocation>
        <location evidence="1">Cytoplasm</location>
    </subcellularLocation>
</comment>
<dbReference type="AlphaFoldDB" id="J5Q3B9"/>
<dbReference type="PANTHER" id="PTHR15454:SF69">
    <property type="entry name" value="SERINE_THREONINE-PROTEIN KINASE 11-INTERACTING PROTEIN"/>
    <property type="match status" value="1"/>
</dbReference>
<evidence type="ECO:0000256" key="5">
    <source>
        <dbReference type="SAM" id="MobiDB-lite"/>
    </source>
</evidence>
<name>J5Q3B9_TRIAS</name>
<accession>J5Q3B9</accession>
<gene>
    <name evidence="6" type="ORF">A1Q1_06396</name>
</gene>
<evidence type="ECO:0000256" key="3">
    <source>
        <dbReference type="ARBA" id="ARBA00022614"/>
    </source>
</evidence>
<proteinExistence type="predicted"/>
<dbReference type="VEuPathDB" id="FungiDB:A1Q1_06396"/>
<sequence length="598" mass="64966">MGGLSSLGLGPAPEPQPVTGQQYLLKLHKYLSINIARLAPPIKRDGTWLQQGYTLLTLGLDPNSAPLSRSVKVPLTLGFGTPTAPRTRPVLLRLPPDKLLYLLLRWQSLPQNLPHVGRTDVPVPPGVPVAARGARADSRSRRGEGDVESVRSWVGSVRSVSMSVVDGGWFRKPKEIDENKILLDLYAICNTLPGLLLHPPFSTDPPVAELMDAGGYTQLGGIDVRVPLDVFRNLQTVLSPINPVLHSLTVHDVEDGDEWIVELLVANDGEEAMGRAPKGDSADESDEASKTNGKGTDAAEASSQTNGADDDHTNSKARFPNLRHLSLHHVSMLSFPRLPLQNLSHLDLSHNLLNDLPDLSHLSSLISLDLSHNVISSVRSAQTFLGNIATLNLSHNRMDCLVGLDRVPGLRRVDLRHNDISDPGEVGRLAVLPQVSEIWVAGNPLSGEFRAEISAAFAAEGKEVLLDNTPLTWSEKNQMEEILRQRGRTVRRQNLREDPVVPAAAPPPKVLSPRPRRPSLPIDQERSKSPGSPTRAKPKSKSPVQDRPSTISPTPDAKGAKDSPAPPETTSTDAETTKTRRTVGGKKKKAKRRVVALE</sequence>
<dbReference type="SUPFAM" id="SSF52075">
    <property type="entry name" value="Outer arm dynein light chain 1"/>
    <property type="match status" value="1"/>
</dbReference>
<dbReference type="Proteomes" id="UP000002748">
    <property type="component" value="Unassembled WGS sequence"/>
</dbReference>
<feature type="region of interest" description="Disordered" evidence="5">
    <location>
        <begin position="484"/>
        <end position="598"/>
    </location>
</feature>
<feature type="compositionally biased region" description="Basic residues" evidence="5">
    <location>
        <begin position="579"/>
        <end position="598"/>
    </location>
</feature>
<keyword evidence="3" id="KW-0433">Leucine-rich repeat</keyword>
<dbReference type="GO" id="GO:0005737">
    <property type="term" value="C:cytoplasm"/>
    <property type="evidence" value="ECO:0007669"/>
    <property type="project" value="UniProtKB-SubCell"/>
</dbReference>
<keyword evidence="2" id="KW-0963">Cytoplasm</keyword>
<dbReference type="HOGENOM" id="CLU_456488_0_0_1"/>
<dbReference type="PROSITE" id="PS51450">
    <property type="entry name" value="LRR"/>
    <property type="match status" value="2"/>
</dbReference>
<protein>
    <submittedName>
        <fullName evidence="6">Uncharacterized protein</fullName>
    </submittedName>
</protein>
<dbReference type="PANTHER" id="PTHR15454">
    <property type="entry name" value="NISCHARIN RELATED"/>
    <property type="match status" value="1"/>
</dbReference>
<feature type="region of interest" description="Disordered" evidence="5">
    <location>
        <begin position="271"/>
        <end position="317"/>
    </location>
</feature>